<comment type="caution">
    <text evidence="2">The sequence shown here is derived from an EMBL/GenBank/DDBJ whole genome shotgun (WGS) entry which is preliminary data.</text>
</comment>
<dbReference type="Proteomes" id="UP000386575">
    <property type="component" value="Unassembled WGS sequence"/>
</dbReference>
<organism evidence="2 3">
    <name type="scientific">Neorhizobium galegae</name>
    <name type="common">Rhizobium galegae</name>
    <dbReference type="NCBI Taxonomy" id="399"/>
    <lineage>
        <taxon>Bacteria</taxon>
        <taxon>Pseudomonadati</taxon>
        <taxon>Pseudomonadota</taxon>
        <taxon>Alphaproteobacteria</taxon>
        <taxon>Hyphomicrobiales</taxon>
        <taxon>Rhizobiaceae</taxon>
        <taxon>Rhizobium/Agrobacterium group</taxon>
        <taxon>Neorhizobium</taxon>
    </lineage>
</organism>
<name>A0A6A1TPU0_NEOGA</name>
<sequence length="75" mass="7773">MTRFKIHGPEGEEPMVNGADLLVAAPRKLSKIACACLLSGSLLAGSAHAVTPDNGSPNRRKPAGDEDLRAGLPQP</sequence>
<evidence type="ECO:0000313" key="3">
    <source>
        <dbReference type="Proteomes" id="UP000386575"/>
    </source>
</evidence>
<proteinExistence type="predicted"/>
<dbReference type="AlphaFoldDB" id="A0A6A1TPU0"/>
<feature type="region of interest" description="Disordered" evidence="1">
    <location>
        <begin position="47"/>
        <end position="75"/>
    </location>
</feature>
<accession>A0A6A1TPU0</accession>
<protein>
    <submittedName>
        <fullName evidence="2">Uncharacterized protein</fullName>
    </submittedName>
</protein>
<dbReference type="EMBL" id="VZUL01000003">
    <property type="protein sequence ID" value="KAB1083969.1"/>
    <property type="molecule type" value="Genomic_DNA"/>
</dbReference>
<evidence type="ECO:0000313" key="2">
    <source>
        <dbReference type="EMBL" id="KAB1083969.1"/>
    </source>
</evidence>
<evidence type="ECO:0000256" key="1">
    <source>
        <dbReference type="SAM" id="MobiDB-lite"/>
    </source>
</evidence>
<gene>
    <name evidence="2" type="ORF">F4V91_31770</name>
</gene>
<reference evidence="2 3" key="1">
    <citation type="submission" date="2019-09" db="EMBL/GenBank/DDBJ databases">
        <title>Genome sequencing of Ng87 strain.</title>
        <authorList>
            <person name="Karasev E.S."/>
            <person name="Andronov E."/>
        </authorList>
    </citation>
    <scope>NUCLEOTIDE SEQUENCE [LARGE SCALE GENOMIC DNA]</scope>
    <source>
        <strain evidence="2 3">Ng87</strain>
    </source>
</reference>